<reference evidence="1" key="1">
    <citation type="journal article" date="2015" name="Nature">
        <title>Complex archaea that bridge the gap between prokaryotes and eukaryotes.</title>
        <authorList>
            <person name="Spang A."/>
            <person name="Saw J.H."/>
            <person name="Jorgensen S.L."/>
            <person name="Zaremba-Niedzwiedzka K."/>
            <person name="Martijn J."/>
            <person name="Lind A.E."/>
            <person name="van Eijk R."/>
            <person name="Schleper C."/>
            <person name="Guy L."/>
            <person name="Ettema T.J."/>
        </authorList>
    </citation>
    <scope>NUCLEOTIDE SEQUENCE</scope>
</reference>
<organism evidence="1">
    <name type="scientific">marine sediment metagenome</name>
    <dbReference type="NCBI Taxonomy" id="412755"/>
    <lineage>
        <taxon>unclassified sequences</taxon>
        <taxon>metagenomes</taxon>
        <taxon>ecological metagenomes</taxon>
    </lineage>
</organism>
<comment type="caution">
    <text evidence="1">The sequence shown here is derived from an EMBL/GenBank/DDBJ whole genome shotgun (WGS) entry which is preliminary data.</text>
</comment>
<dbReference type="AlphaFoldDB" id="A0A0F9BM02"/>
<protein>
    <submittedName>
        <fullName evidence="1">Uncharacterized protein</fullName>
    </submittedName>
</protein>
<gene>
    <name evidence="1" type="ORF">LCGC14_2431010</name>
</gene>
<name>A0A0F9BM02_9ZZZZ</name>
<accession>A0A0F9BM02</accession>
<proteinExistence type="predicted"/>
<sequence>SDSKQIWAGATATEIVVGADFSALELVVSVLDAAPAIDVRAIPVLGSQSAVVVVGGATYSDGDEVLVVGGIFTRAAKYKVLETAGVVDTVELVDPGEYTVMPSSPAATTKVAGGGDDNLTLTLTNGADAYANLMGKVVSLLNATAINDAEVDMSAAGLLLTIASIADGIGDKQLVVEMQLNGIAIPSLIGALTDEGVAGAVLTAAIPASPVAPRIAATLSA</sequence>
<feature type="non-terminal residue" evidence="1">
    <location>
        <position position="1"/>
    </location>
</feature>
<evidence type="ECO:0000313" key="1">
    <source>
        <dbReference type="EMBL" id="KKL22879.1"/>
    </source>
</evidence>
<dbReference type="EMBL" id="LAZR01037177">
    <property type="protein sequence ID" value="KKL22879.1"/>
    <property type="molecule type" value="Genomic_DNA"/>
</dbReference>